<dbReference type="Proteomes" id="UP000234681">
    <property type="component" value="Chromosome 3"/>
</dbReference>
<sequence>MNICVKEIYCTQPRTFLRISFVVSLYEIRSVEATRGRLSAVLHLCPV</sequence>
<dbReference type="AlphaFoldDB" id="A6KLV4"/>
<dbReference type="EMBL" id="CH474066">
    <property type="protein sequence ID" value="EDL88662.1"/>
    <property type="molecule type" value="Genomic_DNA"/>
</dbReference>
<protein>
    <submittedName>
        <fullName evidence="1">RCG38474</fullName>
    </submittedName>
</protein>
<evidence type="ECO:0000313" key="1">
    <source>
        <dbReference type="EMBL" id="EDL88662.1"/>
    </source>
</evidence>
<proteinExistence type="predicted"/>
<gene>
    <name evidence="1" type="ORF">rCG_38474</name>
</gene>
<accession>A6KLV4</accession>
<evidence type="ECO:0000313" key="2">
    <source>
        <dbReference type="Proteomes" id="UP000234681"/>
    </source>
</evidence>
<reference evidence="2" key="1">
    <citation type="submission" date="2005-09" db="EMBL/GenBank/DDBJ databases">
        <authorList>
            <person name="Mural R.J."/>
            <person name="Li P.W."/>
            <person name="Adams M.D."/>
            <person name="Amanatides P.G."/>
            <person name="Baden-Tillson H."/>
            <person name="Barnstead M."/>
            <person name="Chin S.H."/>
            <person name="Dew I."/>
            <person name="Evans C.A."/>
            <person name="Ferriera S."/>
            <person name="Flanigan M."/>
            <person name="Fosler C."/>
            <person name="Glodek A."/>
            <person name="Gu Z."/>
            <person name="Holt R.A."/>
            <person name="Jennings D."/>
            <person name="Kraft C.L."/>
            <person name="Lu F."/>
            <person name="Nguyen T."/>
            <person name="Nusskern D.R."/>
            <person name="Pfannkoch C.M."/>
            <person name="Sitter C."/>
            <person name="Sutton G.G."/>
            <person name="Venter J.C."/>
            <person name="Wang Z."/>
            <person name="Woodage T."/>
            <person name="Zheng X.H."/>
            <person name="Zhong F."/>
        </authorList>
    </citation>
    <scope>NUCLEOTIDE SEQUENCE [LARGE SCALE GENOMIC DNA]</scope>
    <source>
        <strain>BN</strain>
        <strain evidence="2">Sprague-Dawley</strain>
    </source>
</reference>
<name>A6KLV4_RAT</name>
<organism evidence="1 2">
    <name type="scientific">Rattus norvegicus</name>
    <name type="common">Rat</name>
    <dbReference type="NCBI Taxonomy" id="10116"/>
    <lineage>
        <taxon>Eukaryota</taxon>
        <taxon>Metazoa</taxon>
        <taxon>Chordata</taxon>
        <taxon>Craniata</taxon>
        <taxon>Vertebrata</taxon>
        <taxon>Euteleostomi</taxon>
        <taxon>Mammalia</taxon>
        <taxon>Eutheria</taxon>
        <taxon>Euarchontoglires</taxon>
        <taxon>Glires</taxon>
        <taxon>Rodentia</taxon>
        <taxon>Myomorpha</taxon>
        <taxon>Muroidea</taxon>
        <taxon>Muridae</taxon>
        <taxon>Murinae</taxon>
        <taxon>Rattus</taxon>
    </lineage>
</organism>